<dbReference type="RefSeq" id="XP_052759373.1">
    <property type="nucleotide sequence ID" value="XM_052903413.1"/>
</dbReference>
<protein>
    <submittedName>
        <fullName evidence="3">Uncharacterized protein LOC128202589</fullName>
    </submittedName>
</protein>
<keyword evidence="2" id="KW-1185">Reference proteome</keyword>
<dbReference type="PANTHER" id="PTHR33332">
    <property type="entry name" value="REVERSE TRANSCRIPTASE DOMAIN-CONTAINING PROTEIN"/>
    <property type="match status" value="1"/>
</dbReference>
<dbReference type="GeneID" id="128202589"/>
<dbReference type="InterPro" id="IPR043502">
    <property type="entry name" value="DNA/RNA_pol_sf"/>
</dbReference>
<dbReference type="PROSITE" id="PS50878">
    <property type="entry name" value="RT_POL"/>
    <property type="match status" value="1"/>
</dbReference>
<dbReference type="SUPFAM" id="SSF56672">
    <property type="entry name" value="DNA/RNA polymerases"/>
    <property type="match status" value="1"/>
</dbReference>
<feature type="domain" description="Reverse transcriptase" evidence="1">
    <location>
        <begin position="372"/>
        <end position="630"/>
    </location>
</feature>
<dbReference type="CDD" id="cd01650">
    <property type="entry name" value="RT_nLTR_like"/>
    <property type="match status" value="1"/>
</dbReference>
<evidence type="ECO:0000313" key="2">
    <source>
        <dbReference type="Proteomes" id="UP001652740"/>
    </source>
</evidence>
<reference evidence="3" key="1">
    <citation type="submission" date="2025-08" db="UniProtKB">
        <authorList>
            <consortium name="RefSeq"/>
        </authorList>
    </citation>
    <scope>IDENTIFICATION</scope>
    <source>
        <tissue evidence="3">Whole larvae</tissue>
    </source>
</reference>
<dbReference type="Pfam" id="PF00078">
    <property type="entry name" value="RVT_1"/>
    <property type="match status" value="1"/>
</dbReference>
<dbReference type="InterPro" id="IPR005135">
    <property type="entry name" value="Endo/exonuclease/phosphatase"/>
</dbReference>
<dbReference type="Proteomes" id="UP001652740">
    <property type="component" value="Unplaced"/>
</dbReference>
<evidence type="ECO:0000259" key="1">
    <source>
        <dbReference type="PROSITE" id="PS50878"/>
    </source>
</evidence>
<name>A0ABM3N725_GALME</name>
<proteinExistence type="predicted"/>
<dbReference type="InterPro" id="IPR000477">
    <property type="entry name" value="RT_dom"/>
</dbReference>
<evidence type="ECO:0000313" key="3">
    <source>
        <dbReference type="RefSeq" id="XP_052759373.1"/>
    </source>
</evidence>
<sequence length="685" mass="78419">MWLSTRINCYNILIGTAYRPQWMNIDNFLDAITETVTYFSNYDYTVFMGDLNVNMLNLHNNNAQKIVEFLHYTSLTQIVTEPTHLSTDTETLIDLVCTNAPVRSISNNFIRGSLGHAMINFELTIKKCKMPIKYFIHRPIRDINLEYFNLHLNSINWEYINSLACVDLMVDTFNSMLLFLFDGHAPEKRIKINGKHSLPWVTDTIRRMIDLRNKALLMYRRTGLEVHNKYYKDLKNLVHSSIDREKRAYYNYHINSQQSNGKIFWKKLKENIPVDSPKSDILPSFFNNPDNINAHFLNVPGPNNVSLSKLTYYEFHRYGTAGFRLQPVSESDVARYISAIKSNALGSDRVSRDMILLTLPRTLAIITNIINKSIVTSKVPSQWKHALVTPLSKINNPAEFNDLRPISILSFLSKVLEKAVHTQLLKYVETNNILPKYQSGFRKGKSTTTALLDVVDNILASQDVGNGTILTLLDYSRAFDCLNVPLLLSKLTYYGLDRHSVGWFHSYLSNRYQSVKIQKLDGSYSVSEPKLVDRGVPQGSILGPLLFIIYCADIENAINYCNFHCYADDIQIYISGAPAAITDAAHKLNKDLEKIAAWSQENALVINPNKTKYMILGSTKQITDIINKNITVNILDQSIERVEEARNLGIIFDSRLRFESTQNCDIYWQLPLPSNKMLEQHPATI</sequence>
<gene>
    <name evidence="3" type="primary">LOC128202589</name>
</gene>
<dbReference type="Gene3D" id="3.60.10.10">
    <property type="entry name" value="Endonuclease/exonuclease/phosphatase"/>
    <property type="match status" value="1"/>
</dbReference>
<dbReference type="InterPro" id="IPR036691">
    <property type="entry name" value="Endo/exonu/phosph_ase_sf"/>
</dbReference>
<organism evidence="2 3">
    <name type="scientific">Galleria mellonella</name>
    <name type="common">Greater wax moth</name>
    <dbReference type="NCBI Taxonomy" id="7137"/>
    <lineage>
        <taxon>Eukaryota</taxon>
        <taxon>Metazoa</taxon>
        <taxon>Ecdysozoa</taxon>
        <taxon>Arthropoda</taxon>
        <taxon>Hexapoda</taxon>
        <taxon>Insecta</taxon>
        <taxon>Pterygota</taxon>
        <taxon>Neoptera</taxon>
        <taxon>Endopterygota</taxon>
        <taxon>Lepidoptera</taxon>
        <taxon>Glossata</taxon>
        <taxon>Ditrysia</taxon>
        <taxon>Pyraloidea</taxon>
        <taxon>Pyralidae</taxon>
        <taxon>Galleriinae</taxon>
        <taxon>Galleria</taxon>
    </lineage>
</organism>
<dbReference type="Pfam" id="PF14529">
    <property type="entry name" value="Exo_endo_phos_2"/>
    <property type="match status" value="1"/>
</dbReference>
<accession>A0ABM3N725</accession>